<dbReference type="SUPFAM" id="SSF55729">
    <property type="entry name" value="Acyl-CoA N-acyltransferases (Nat)"/>
    <property type="match status" value="1"/>
</dbReference>
<dbReference type="EMBL" id="JAOTPO010000003">
    <property type="protein sequence ID" value="MDE5412796.1"/>
    <property type="molecule type" value="Genomic_DNA"/>
</dbReference>
<organism evidence="2 3">
    <name type="scientific">Alkalihalobacterium chitinilyticum</name>
    <dbReference type="NCBI Taxonomy" id="2980103"/>
    <lineage>
        <taxon>Bacteria</taxon>
        <taxon>Bacillati</taxon>
        <taxon>Bacillota</taxon>
        <taxon>Bacilli</taxon>
        <taxon>Bacillales</taxon>
        <taxon>Bacillaceae</taxon>
        <taxon>Alkalihalobacterium</taxon>
    </lineage>
</organism>
<dbReference type="Pfam" id="PF00583">
    <property type="entry name" value="Acetyltransf_1"/>
    <property type="match status" value="1"/>
</dbReference>
<name>A0ABT5VBF0_9BACI</name>
<dbReference type="RefSeq" id="WP_275117432.1">
    <property type="nucleotide sequence ID" value="NZ_JAOTPO010000003.1"/>
</dbReference>
<evidence type="ECO:0000313" key="3">
    <source>
        <dbReference type="Proteomes" id="UP001148125"/>
    </source>
</evidence>
<accession>A0ABT5VBF0</accession>
<dbReference type="InterPro" id="IPR016181">
    <property type="entry name" value="Acyl_CoA_acyltransferase"/>
</dbReference>
<dbReference type="NCBIfam" id="TIGR03827">
    <property type="entry name" value="GNAT_ablB"/>
    <property type="match status" value="1"/>
</dbReference>
<dbReference type="InterPro" id="IPR022525">
    <property type="entry name" value="GNAT_AblB"/>
</dbReference>
<dbReference type="PROSITE" id="PS51186">
    <property type="entry name" value="GNAT"/>
    <property type="match status" value="1"/>
</dbReference>
<protein>
    <submittedName>
        <fullName evidence="2">Beta-lysine N-acetyltransferase</fullName>
    </submittedName>
</protein>
<keyword evidence="3" id="KW-1185">Reference proteome</keyword>
<dbReference type="Proteomes" id="UP001148125">
    <property type="component" value="Unassembled WGS sequence"/>
</dbReference>
<gene>
    <name evidence="2" type="primary">ablB</name>
    <name evidence="2" type="ORF">N7Z68_05320</name>
</gene>
<evidence type="ECO:0000313" key="2">
    <source>
        <dbReference type="EMBL" id="MDE5412796.1"/>
    </source>
</evidence>
<dbReference type="CDD" id="cd04301">
    <property type="entry name" value="NAT_SF"/>
    <property type="match status" value="1"/>
</dbReference>
<dbReference type="Gene3D" id="3.40.630.30">
    <property type="match status" value="1"/>
</dbReference>
<proteinExistence type="predicted"/>
<comment type="caution">
    <text evidence="2">The sequence shown here is derived from an EMBL/GenBank/DDBJ whole genome shotgun (WGS) entry which is preliminary data.</text>
</comment>
<feature type="domain" description="N-acetyltransferase" evidence="1">
    <location>
        <begin position="116"/>
        <end position="266"/>
    </location>
</feature>
<evidence type="ECO:0000259" key="1">
    <source>
        <dbReference type="PROSITE" id="PS51186"/>
    </source>
</evidence>
<reference evidence="2" key="1">
    <citation type="submission" date="2024-05" db="EMBL/GenBank/DDBJ databases">
        <title>Alkalihalobacillus sp. strain MEB203 novel alkaliphilic bacterium from Lonar Lake, India.</title>
        <authorList>
            <person name="Joshi A."/>
            <person name="Thite S."/>
            <person name="Mengade P."/>
        </authorList>
    </citation>
    <scope>NUCLEOTIDE SEQUENCE</scope>
    <source>
        <strain evidence="2">MEB 203</strain>
    </source>
</reference>
<dbReference type="InterPro" id="IPR000182">
    <property type="entry name" value="GNAT_dom"/>
</dbReference>
<sequence>MKNQIEVDLYNDRIVAYFPLARKEELAQLVQLQQQHQPSKTIVYVTKEYVDHFVQQGYESEGQIPGFFYGFDSYIVSQYKGKERKTSKQVREQADIMSTVQQTKNRIVLSPLEGQYSLHLASHNDVKGLVQLYRKVFEKYPTMIFDQDYVGKMMTDDYFFVVIKDQNKIVSAASAMINEYKSAEITDCATDPDYRGKQFLLHIITRLEKELFNRGVYCAYSLTRALSPGMNVTIKRLGYEYGGKLVNNCIISTGFEDMCIWSKQLNQKSKGADSRI</sequence>